<dbReference type="EMBL" id="MU157941">
    <property type="protein sequence ID" value="KAF9522540.1"/>
    <property type="molecule type" value="Genomic_DNA"/>
</dbReference>
<gene>
    <name evidence="2" type="ORF">CPB83DRAFT_887471</name>
</gene>
<sequence length="732" mass="81404">MAAKKEKEDKHEDARKRRAAALAAIAELQKTVDDTEKIVNAVEEDTSMVEDDNTHSDGQLLQTTDTDVTMQSAPSTPPASEHDDTSMVVDLGNGDDFEPEPDDVAEGAISEDEQPKSKKKKPSKKERVLELRKTVNDASGGKFEGVEEKKRARAESVVAKDAPKPKKGKNGSTGGLRTDWREVAAKAAAGAQKIKPTTKVPEPTNKVQQGDMEITLAAGFVGDEDKRAVGPSSNVKMGVKIEFGKPAETIDAPSKQLKAPRQTVRNSDLHLNKDDQNTWTRVLVPTVLAYVGSNRTPWDTGSDNKFLEDFKLIFKGIFPDLSEHDITCTSSEHRLINQRLYEWRSDLGDVAGKAVEMFWGKQSKHEAYTTAEAKSDYVKINVVSSPNFVYESLQAAAKGVKIFRAKPVLYVLGSHLRRVVKSRFQYGHPQGALALICAALERSFLMWNSGEKGTIEKQTFNHVNWGKTTTEYLELVDQLNDNHWSKICDAARAHYADVSSKAVIELDSEPVGTSHRIPRMKRNNSRILVVHLEYKQKLLLNSGQIHGAILFTLRVLRTNPQRIKEYYQWSQHKYGPMLYAGSIPQSRQVDAKWKPTGFMESDLMIRLLAPILRLARASASDYGDPIGAFALGATALERAFKLYRSGFKADYKNNKKLDFSEENYSGKVLEYVKSVSQISEAGWQRIRAACAVVNKDESNSSNDDDDEGEDSEDALDRSRANLYVPSSPAAPR</sequence>
<protein>
    <submittedName>
        <fullName evidence="2">Uncharacterized protein</fullName>
    </submittedName>
</protein>
<reference evidence="2" key="1">
    <citation type="submission" date="2020-11" db="EMBL/GenBank/DDBJ databases">
        <authorList>
            <consortium name="DOE Joint Genome Institute"/>
            <person name="Ahrendt S."/>
            <person name="Riley R."/>
            <person name="Andreopoulos W."/>
            <person name="Labutti K."/>
            <person name="Pangilinan J."/>
            <person name="Ruiz-Duenas F.J."/>
            <person name="Barrasa J.M."/>
            <person name="Sanchez-Garcia M."/>
            <person name="Camarero S."/>
            <person name="Miyauchi S."/>
            <person name="Serrano A."/>
            <person name="Linde D."/>
            <person name="Babiker R."/>
            <person name="Drula E."/>
            <person name="Ayuso-Fernandez I."/>
            <person name="Pacheco R."/>
            <person name="Padilla G."/>
            <person name="Ferreira P."/>
            <person name="Barriuso J."/>
            <person name="Kellner H."/>
            <person name="Castanera R."/>
            <person name="Alfaro M."/>
            <person name="Ramirez L."/>
            <person name="Pisabarro A.G."/>
            <person name="Kuo A."/>
            <person name="Tritt A."/>
            <person name="Lipzen A."/>
            <person name="He G."/>
            <person name="Yan M."/>
            <person name="Ng V."/>
            <person name="Cullen D."/>
            <person name="Martin F."/>
            <person name="Rosso M.-N."/>
            <person name="Henrissat B."/>
            <person name="Hibbett D."/>
            <person name="Martinez A.T."/>
            <person name="Grigoriev I.V."/>
        </authorList>
    </citation>
    <scope>NUCLEOTIDE SEQUENCE</scope>
    <source>
        <strain evidence="2">CBS 506.95</strain>
    </source>
</reference>
<accession>A0A9P6E4W1</accession>
<feature type="compositionally biased region" description="Acidic residues" evidence="1">
    <location>
        <begin position="702"/>
        <end position="713"/>
    </location>
</feature>
<evidence type="ECO:0000256" key="1">
    <source>
        <dbReference type="SAM" id="MobiDB-lite"/>
    </source>
</evidence>
<keyword evidence="3" id="KW-1185">Reference proteome</keyword>
<comment type="caution">
    <text evidence="2">The sequence shown here is derived from an EMBL/GenBank/DDBJ whole genome shotgun (WGS) entry which is preliminary data.</text>
</comment>
<evidence type="ECO:0000313" key="2">
    <source>
        <dbReference type="EMBL" id="KAF9522540.1"/>
    </source>
</evidence>
<evidence type="ECO:0000313" key="3">
    <source>
        <dbReference type="Proteomes" id="UP000807306"/>
    </source>
</evidence>
<feature type="compositionally biased region" description="Acidic residues" evidence="1">
    <location>
        <begin position="93"/>
        <end position="112"/>
    </location>
</feature>
<proteinExistence type="predicted"/>
<dbReference type="OrthoDB" id="2755811at2759"/>
<dbReference type="AlphaFoldDB" id="A0A9P6E4W1"/>
<feature type="region of interest" description="Disordered" evidence="1">
    <location>
        <begin position="43"/>
        <end position="176"/>
    </location>
</feature>
<name>A0A9P6E4W1_9AGAR</name>
<dbReference type="Proteomes" id="UP000807306">
    <property type="component" value="Unassembled WGS sequence"/>
</dbReference>
<feature type="compositionally biased region" description="Basic and acidic residues" evidence="1">
    <location>
        <begin position="144"/>
        <end position="154"/>
    </location>
</feature>
<feature type="region of interest" description="Disordered" evidence="1">
    <location>
        <begin position="694"/>
        <end position="732"/>
    </location>
</feature>
<feature type="compositionally biased region" description="Basic and acidic residues" evidence="1">
    <location>
        <begin position="125"/>
        <end position="135"/>
    </location>
</feature>
<feature type="compositionally biased region" description="Polar residues" evidence="1">
    <location>
        <begin position="56"/>
        <end position="74"/>
    </location>
</feature>
<organism evidence="2 3">
    <name type="scientific">Crepidotus variabilis</name>
    <dbReference type="NCBI Taxonomy" id="179855"/>
    <lineage>
        <taxon>Eukaryota</taxon>
        <taxon>Fungi</taxon>
        <taxon>Dikarya</taxon>
        <taxon>Basidiomycota</taxon>
        <taxon>Agaricomycotina</taxon>
        <taxon>Agaricomycetes</taxon>
        <taxon>Agaricomycetidae</taxon>
        <taxon>Agaricales</taxon>
        <taxon>Agaricineae</taxon>
        <taxon>Crepidotaceae</taxon>
        <taxon>Crepidotus</taxon>
    </lineage>
</organism>